<keyword evidence="3" id="KW-0547">Nucleotide-binding</keyword>
<gene>
    <name evidence="8" type="ORF">SSX86_032556</name>
</gene>
<keyword evidence="9" id="KW-1185">Reference proteome</keyword>
<dbReference type="SUPFAM" id="SSF47576">
    <property type="entry name" value="Calponin-homology domain, CH-domain"/>
    <property type="match status" value="1"/>
</dbReference>
<dbReference type="PANTHER" id="PTHR47972">
    <property type="entry name" value="KINESIN-LIKE PROTEIN KLP-3"/>
    <property type="match status" value="1"/>
</dbReference>
<dbReference type="Gene3D" id="3.40.850.10">
    <property type="entry name" value="Kinesin motor domain"/>
    <property type="match status" value="2"/>
</dbReference>
<evidence type="ECO:0000259" key="7">
    <source>
        <dbReference type="PROSITE" id="PS50067"/>
    </source>
</evidence>
<dbReference type="GO" id="GO:0008017">
    <property type="term" value="F:microtubule binding"/>
    <property type="evidence" value="ECO:0007669"/>
    <property type="project" value="InterPro"/>
</dbReference>
<dbReference type="GO" id="GO:0007018">
    <property type="term" value="P:microtubule-based movement"/>
    <property type="evidence" value="ECO:0007669"/>
    <property type="project" value="InterPro"/>
</dbReference>
<dbReference type="GO" id="GO:0015630">
    <property type="term" value="C:microtubule cytoskeleton"/>
    <property type="evidence" value="ECO:0007669"/>
    <property type="project" value="TreeGrafter"/>
</dbReference>
<evidence type="ECO:0000313" key="9">
    <source>
        <dbReference type="Proteomes" id="UP001408789"/>
    </source>
</evidence>
<dbReference type="InterPro" id="IPR027640">
    <property type="entry name" value="Kinesin-like_fam"/>
</dbReference>
<dbReference type="InterPro" id="IPR036961">
    <property type="entry name" value="Kinesin_motor_dom_sf"/>
</dbReference>
<feature type="compositionally biased region" description="Low complexity" evidence="5">
    <location>
        <begin position="1062"/>
        <end position="1090"/>
    </location>
</feature>
<proteinExistence type="inferred from homology"/>
<evidence type="ECO:0000256" key="1">
    <source>
        <dbReference type="ARBA" id="ARBA00010899"/>
    </source>
</evidence>
<dbReference type="SMART" id="SM00129">
    <property type="entry name" value="KISc"/>
    <property type="match status" value="1"/>
</dbReference>
<evidence type="ECO:0000256" key="5">
    <source>
        <dbReference type="SAM" id="MobiDB-lite"/>
    </source>
</evidence>
<dbReference type="Gene3D" id="1.10.418.10">
    <property type="entry name" value="Calponin-like domain"/>
    <property type="match status" value="1"/>
</dbReference>
<dbReference type="PROSITE" id="PS50021">
    <property type="entry name" value="CH"/>
    <property type="match status" value="1"/>
</dbReference>
<keyword evidence="3" id="KW-0067">ATP-binding</keyword>
<comment type="caution">
    <text evidence="8">The sequence shown here is derived from an EMBL/GenBank/DDBJ whole genome shotgun (WGS) entry which is preliminary data.</text>
</comment>
<dbReference type="Pfam" id="PF16796">
    <property type="entry name" value="Microtub_bd"/>
    <property type="match status" value="1"/>
</dbReference>
<dbReference type="PRINTS" id="PR00380">
    <property type="entry name" value="KINESINHEAVY"/>
</dbReference>
<comment type="similarity">
    <text evidence="1">Belongs to the TRAFAC class myosin-kinesin ATPase superfamily. Kinesin family. KIN-14 subfamily.</text>
</comment>
<feature type="region of interest" description="Disordered" evidence="5">
    <location>
        <begin position="601"/>
        <end position="649"/>
    </location>
</feature>
<evidence type="ECO:0000259" key="6">
    <source>
        <dbReference type="PROSITE" id="PS50021"/>
    </source>
</evidence>
<feature type="coiled-coil region" evidence="4">
    <location>
        <begin position="681"/>
        <end position="743"/>
    </location>
</feature>
<evidence type="ECO:0000256" key="2">
    <source>
        <dbReference type="ARBA" id="ARBA00023175"/>
    </source>
</evidence>
<dbReference type="PROSITE" id="PS50067">
    <property type="entry name" value="KINESIN_MOTOR_2"/>
    <property type="match status" value="1"/>
</dbReference>
<feature type="region of interest" description="Disordered" evidence="5">
    <location>
        <begin position="1029"/>
        <end position="1098"/>
    </location>
</feature>
<dbReference type="SUPFAM" id="SSF52540">
    <property type="entry name" value="P-loop containing nucleoside triphosphate hydrolases"/>
    <property type="match status" value="1"/>
</dbReference>
<dbReference type="AlphaFoldDB" id="A0AAP0GHN5"/>
<evidence type="ECO:0000313" key="8">
    <source>
        <dbReference type="EMBL" id="KAK9048480.1"/>
    </source>
</evidence>
<feature type="compositionally biased region" description="Polar residues" evidence="5">
    <location>
        <begin position="1037"/>
        <end position="1046"/>
    </location>
</feature>
<dbReference type="InterPro" id="IPR001715">
    <property type="entry name" value="CH_dom"/>
</dbReference>
<keyword evidence="4" id="KW-0175">Coiled coil</keyword>
<dbReference type="InterPro" id="IPR031852">
    <property type="entry name" value="Vik1/Cik1_MT-bd"/>
</dbReference>
<organism evidence="8 9">
    <name type="scientific">Deinandra increscens subsp. villosa</name>
    <dbReference type="NCBI Taxonomy" id="3103831"/>
    <lineage>
        <taxon>Eukaryota</taxon>
        <taxon>Viridiplantae</taxon>
        <taxon>Streptophyta</taxon>
        <taxon>Embryophyta</taxon>
        <taxon>Tracheophyta</taxon>
        <taxon>Spermatophyta</taxon>
        <taxon>Magnoliopsida</taxon>
        <taxon>eudicotyledons</taxon>
        <taxon>Gunneridae</taxon>
        <taxon>Pentapetalae</taxon>
        <taxon>asterids</taxon>
        <taxon>campanulids</taxon>
        <taxon>Asterales</taxon>
        <taxon>Asteraceae</taxon>
        <taxon>Asteroideae</taxon>
        <taxon>Heliantheae alliance</taxon>
        <taxon>Madieae</taxon>
        <taxon>Madiinae</taxon>
        <taxon>Deinandra</taxon>
    </lineage>
</organism>
<dbReference type="GO" id="GO:0005524">
    <property type="term" value="F:ATP binding"/>
    <property type="evidence" value="ECO:0007669"/>
    <property type="project" value="UniProtKB-UniRule"/>
</dbReference>
<dbReference type="Proteomes" id="UP001408789">
    <property type="component" value="Unassembled WGS sequence"/>
</dbReference>
<dbReference type="EMBL" id="JBCNJP010012081">
    <property type="protein sequence ID" value="KAK9048480.1"/>
    <property type="molecule type" value="Genomic_DNA"/>
</dbReference>
<dbReference type="CDD" id="cd21203">
    <property type="entry name" value="CH_AtKIN14-like"/>
    <property type="match status" value="1"/>
</dbReference>
<reference evidence="8 9" key="1">
    <citation type="submission" date="2024-04" db="EMBL/GenBank/DDBJ databases">
        <title>The reference genome of an endangered Asteraceae, Deinandra increscens subsp. villosa, native to the Central Coast of California.</title>
        <authorList>
            <person name="Guilliams M."/>
            <person name="Hasenstab-Lehman K."/>
            <person name="Meyer R."/>
            <person name="Mcevoy S."/>
        </authorList>
    </citation>
    <scope>NUCLEOTIDE SEQUENCE [LARGE SCALE GENOMIC DNA]</scope>
    <source>
        <tissue evidence="8">Leaf</tissue>
    </source>
</reference>
<feature type="domain" description="Calponin-homology (CH)" evidence="6">
    <location>
        <begin position="26"/>
        <end position="146"/>
    </location>
</feature>
<dbReference type="Pfam" id="PF00225">
    <property type="entry name" value="Kinesin"/>
    <property type="match status" value="1"/>
</dbReference>
<feature type="region of interest" description="Disordered" evidence="5">
    <location>
        <begin position="1"/>
        <end position="21"/>
    </location>
</feature>
<feature type="region of interest" description="Disordered" evidence="5">
    <location>
        <begin position="466"/>
        <end position="506"/>
    </location>
</feature>
<dbReference type="SMART" id="SM00033">
    <property type="entry name" value="CH"/>
    <property type="match status" value="1"/>
</dbReference>
<dbReference type="PANTHER" id="PTHR47972:SF61">
    <property type="entry name" value="MINUS-END-DIRECTED KINESIN ATPASE"/>
    <property type="match status" value="1"/>
</dbReference>
<dbReference type="GO" id="GO:0003777">
    <property type="term" value="F:microtubule motor activity"/>
    <property type="evidence" value="ECO:0007669"/>
    <property type="project" value="InterPro"/>
</dbReference>
<protein>
    <submittedName>
        <fullName evidence="8">Uncharacterized protein</fullName>
    </submittedName>
</protein>
<feature type="domain" description="Kinesin motor" evidence="7">
    <location>
        <begin position="743"/>
        <end position="1001"/>
    </location>
</feature>
<feature type="binding site" evidence="3">
    <location>
        <begin position="826"/>
        <end position="833"/>
    </location>
    <ligand>
        <name>ATP</name>
        <dbReference type="ChEBI" id="CHEBI:30616"/>
    </ligand>
</feature>
<feature type="compositionally biased region" description="Basic and acidic residues" evidence="5">
    <location>
        <begin position="614"/>
        <end position="649"/>
    </location>
</feature>
<name>A0AAP0GHN5_9ASTR</name>
<feature type="region of interest" description="Disordered" evidence="5">
    <location>
        <begin position="537"/>
        <end position="583"/>
    </location>
</feature>
<feature type="region of interest" description="Disordered" evidence="5">
    <location>
        <begin position="349"/>
        <end position="421"/>
    </location>
</feature>
<dbReference type="Pfam" id="PF00307">
    <property type="entry name" value="CH"/>
    <property type="match status" value="1"/>
</dbReference>
<dbReference type="InterPro" id="IPR001752">
    <property type="entry name" value="Kinesin_motor_dom"/>
</dbReference>
<sequence length="1098" mass="126221">MTESEDATTSMDEGLDSEYMEEQEYATDRFDAARWLRKRVGVVAARDLPADPSEEDFRQGLRSGVMLCKVLNKIRSGSVPKVVNAPSALFNTPDADAQSAYFENVKNFLAASEELGLPTFEHSDLEPGGDFSSVVDCVLAMKAYSENESSDFTWTPRPSRSRKAAFMRRNSEPAMNAFARSQSVRIDQLLAADQFGDGDDLDDEFDSGPLYMIISDLLEDREKDDIPIIIENMLNKIKEEFKSRLGVKSDEDIGLSTIEAPKMVSSYEILCMVNYIKICVYLILDLIWLILNTEKKEQAIQNKSGEDEPAKQQEQINREKELLKKKEEDDKVAKEQERIKREKELLKKKEEDDKAAKEQERINKEKELLRKKEEEEAAAKEQERIRREKELEEIAKKKEEEERAAKEQERLERERLEKERLESERIERERLEKERIEREKELLRKKEEEEAAARELERIQREKELEEMAKKQEEEERAAKERERIKREKELLAQQEKARKEEEARIRREERELKRKEKARKKEEARIIREKKLLAEREKARKQEQERIKKERKELARQERARKREEERIRRENLSLAQKEKAREEQERIKKEIELLVQQEQAKDEEISAMEAESINKEKELLEEEEKARKEEEEQERIDKEREKERARKKDEYRRTMDEFKKLNVNTPKQSELVGQQDKELQDLRSTISTAKTEVRSMQNNCQDEADNLGTHVHTLCQAAAGYKKVLEENRKLYNQVQDLKGSIRVYCRVRPFLPEEKKQVTSVDYMDDETVAIIVPSKSGRESRKASMFNKVFGPSATQEEVFSDTQPLIRSVLDGFNVCVFACGQTGAGKTYTLTGPKELTPETMGGINVPDANLVPVSSTDEVINLIKLCQKNRAVNDHSSRSHSFLTAHVFGKDLTSGTTTRGCMHLVDLAGNEKLDDSDDEATHINKSLSALGDILVALANKSKNVPYKACKLTQYLQDAIGAQAKILMFVHVHPDIDEALETLSTFKFVERFSTLEGGAGKSSDVRELKEQICLLKSTLAKKESGDPQWQEMMNSPSGEQNGAFEDEQTDEKGKNSKQPAKAASAKKPTAATAAAAKPGKQATPDPKKKKGK</sequence>
<dbReference type="InterPro" id="IPR027417">
    <property type="entry name" value="P-loop_NTPase"/>
</dbReference>
<accession>A0AAP0GHN5</accession>
<evidence type="ECO:0000256" key="4">
    <source>
        <dbReference type="SAM" id="Coils"/>
    </source>
</evidence>
<keyword evidence="2 3" id="KW-0505">Motor protein</keyword>
<dbReference type="InterPro" id="IPR036872">
    <property type="entry name" value="CH_dom_sf"/>
</dbReference>
<evidence type="ECO:0000256" key="3">
    <source>
        <dbReference type="PROSITE-ProRule" id="PRU00283"/>
    </source>
</evidence>